<evidence type="ECO:0000313" key="3">
    <source>
        <dbReference type="Proteomes" id="UP001194746"/>
    </source>
</evidence>
<gene>
    <name evidence="2" type="ORF">FE257_005381</name>
</gene>
<accession>A0AAD4CQF7</accession>
<proteinExistence type="predicted"/>
<comment type="caution">
    <text evidence="2">The sequence shown here is derived from an EMBL/GenBank/DDBJ whole genome shotgun (WGS) entry which is preliminary data.</text>
</comment>
<keyword evidence="1" id="KW-0732">Signal</keyword>
<sequence length="135" mass="15083">MHFVKSLFIFLLPLLAVAFQFQIPLGNIKDVRPISPPTEKTTTIHNTPATNLVSDPVPVGELMGGLLDSLDNIKSALDPEIFKALDTIFRSAAFVLDQERAKRVKQLISNANEVLTPEFVGTIRRLFEEIARARR</sequence>
<keyword evidence="3" id="KW-1185">Reference proteome</keyword>
<evidence type="ECO:0000313" key="2">
    <source>
        <dbReference type="EMBL" id="KAF9890810.1"/>
    </source>
</evidence>
<dbReference type="Proteomes" id="UP001194746">
    <property type="component" value="Unassembled WGS sequence"/>
</dbReference>
<protein>
    <submittedName>
        <fullName evidence="2">Uncharacterized protein</fullName>
    </submittedName>
</protein>
<evidence type="ECO:0000256" key="1">
    <source>
        <dbReference type="SAM" id="SignalP"/>
    </source>
</evidence>
<feature type="signal peptide" evidence="1">
    <location>
        <begin position="1"/>
        <end position="18"/>
    </location>
</feature>
<name>A0AAD4CQF7_ASPNN</name>
<dbReference type="EMBL" id="VCAU01000023">
    <property type="protein sequence ID" value="KAF9890810.1"/>
    <property type="molecule type" value="Genomic_DNA"/>
</dbReference>
<dbReference type="AlphaFoldDB" id="A0AAD4CQF7"/>
<reference evidence="2" key="1">
    <citation type="journal article" date="2019" name="Beilstein J. Org. Chem.">
        <title>Nanangenines: drimane sesquiterpenoids as the dominant metabolite cohort of a novel Australian fungus, Aspergillus nanangensis.</title>
        <authorList>
            <person name="Lacey H.J."/>
            <person name="Gilchrist C.L.M."/>
            <person name="Crombie A."/>
            <person name="Kalaitzis J.A."/>
            <person name="Vuong D."/>
            <person name="Rutledge P.J."/>
            <person name="Turner P."/>
            <person name="Pitt J.I."/>
            <person name="Lacey E."/>
            <person name="Chooi Y.H."/>
            <person name="Piggott A.M."/>
        </authorList>
    </citation>
    <scope>NUCLEOTIDE SEQUENCE</scope>
    <source>
        <strain evidence="2">MST-FP2251</strain>
    </source>
</reference>
<feature type="chain" id="PRO_5042214206" evidence="1">
    <location>
        <begin position="19"/>
        <end position="135"/>
    </location>
</feature>
<organism evidence="2 3">
    <name type="scientific">Aspergillus nanangensis</name>
    <dbReference type="NCBI Taxonomy" id="2582783"/>
    <lineage>
        <taxon>Eukaryota</taxon>
        <taxon>Fungi</taxon>
        <taxon>Dikarya</taxon>
        <taxon>Ascomycota</taxon>
        <taxon>Pezizomycotina</taxon>
        <taxon>Eurotiomycetes</taxon>
        <taxon>Eurotiomycetidae</taxon>
        <taxon>Eurotiales</taxon>
        <taxon>Aspergillaceae</taxon>
        <taxon>Aspergillus</taxon>
        <taxon>Aspergillus subgen. Circumdati</taxon>
    </lineage>
</organism>
<reference evidence="2" key="2">
    <citation type="submission" date="2020-02" db="EMBL/GenBank/DDBJ databases">
        <authorList>
            <person name="Gilchrist C.L.M."/>
            <person name="Chooi Y.-H."/>
        </authorList>
    </citation>
    <scope>NUCLEOTIDE SEQUENCE</scope>
    <source>
        <strain evidence="2">MST-FP2251</strain>
    </source>
</reference>